<proteinExistence type="predicted"/>
<reference evidence="2 3" key="1">
    <citation type="submission" date="2018-11" db="EMBL/GenBank/DDBJ databases">
        <title>Aureibaculum marinum gen. nov., sp. nov., a member of the family Flavobacteriaceae isolated from the Bohai Sea.</title>
        <authorList>
            <person name="Ji X."/>
        </authorList>
    </citation>
    <scope>NUCLEOTIDE SEQUENCE [LARGE SCALE GENOMIC DNA]</scope>
    <source>
        <strain evidence="2 3">BH-SD17</strain>
    </source>
</reference>
<protein>
    <submittedName>
        <fullName evidence="2">Gliding motility-associated C-terminal domain-containing protein</fullName>
    </submittedName>
</protein>
<dbReference type="EMBL" id="RPFJ01000002">
    <property type="protein sequence ID" value="RPD99954.1"/>
    <property type="molecule type" value="Genomic_DNA"/>
</dbReference>
<dbReference type="Pfam" id="PF19081">
    <property type="entry name" value="Ig_7"/>
    <property type="match status" value="1"/>
</dbReference>
<dbReference type="Pfam" id="PF13585">
    <property type="entry name" value="CHU_C"/>
    <property type="match status" value="1"/>
</dbReference>
<dbReference type="Gene3D" id="2.60.40.10">
    <property type="entry name" value="Immunoglobulins"/>
    <property type="match status" value="1"/>
</dbReference>
<comment type="caution">
    <text evidence="2">The sequence shown here is derived from an EMBL/GenBank/DDBJ whole genome shotgun (WGS) entry which is preliminary data.</text>
</comment>
<dbReference type="InterPro" id="IPR044023">
    <property type="entry name" value="Ig_7"/>
</dbReference>
<name>A0A3N4NUW2_9FLAO</name>
<feature type="domain" description="Ig-like" evidence="1">
    <location>
        <begin position="1652"/>
        <end position="1725"/>
    </location>
</feature>
<dbReference type="InterPro" id="IPR013783">
    <property type="entry name" value="Ig-like_fold"/>
</dbReference>
<keyword evidence="3" id="KW-1185">Reference proteome</keyword>
<evidence type="ECO:0000259" key="1">
    <source>
        <dbReference type="Pfam" id="PF19081"/>
    </source>
</evidence>
<gene>
    <name evidence="2" type="ORF">EGM88_01430</name>
</gene>
<sequence>MTTAIHAQVIQEVITPTQIDKCGESRLFQFKIGNNTGADISSTLLLDLPLGAYYTPGSITGDILIPTVNDISNLNKPIFDIDLANDEVVIIGFNAHVTCDFDITGVFDYVFNGESLSTPVTVSQLNTPNLLISNVTPSSTEQYVGATFTREITIEQNSAVSNQLSSFTFQDEHNTSVNVIAIEVLDGPGGNVISAGTFDSANSTLTFDAADIQSATGGSDGYFNSGETIYIRETIIFEDCVDGNSNLKAFYGCTPPGGSFEVCQEATSSAIVSPPAGTPAVDFSYNVVQKLDICQNMIVEITVENTGSAPAYNIVLPVGMANDGTNATPRVNDGLFPDRYQFVSATIGTEDVTNVVDSPYLNSWNLMVSEVTNDPDGVGTGLEDVNGDGTFELPEGESFTITVEVDYNEDQYLGSGACGNPFGTSEAYTGGNATWISGYSFDNMCGNTNYVAKAGVMSGIFRFRSLAFNSYMDNPNIAEGDITYLNASYEGSIDFYNSAFFDNGGTFDVEFELPPGLVFVNDETNWPVIGKENSGDVDFSTNTTVSGNIVAISGITDPRKIWKLPVTADCAAAATNEPLKVKLILNPGTPGCTSMEIGCLEATPSINFLCNPCDGNMARGNFTVERTSFGWLDADDDHVADDNSTRADASTPNVNIKAARSFEEVTFTLEGTVQNALTEDYVEFLYTHSGSTGATNTSVPYFYPQTATVTRTPFGGGAPTTVTNVTVTQLFDSASAIHTMQIDLDALQTALGTFTTGDSIEVVLVTKTGENLPSYYEPVANVKGQWRTEGFGPCFLLDVFSLEKTDVKNSTWFGQTQYGCSSLYTRMIIAYSDGGEFDAKDNFPNEVHAAYINSISQKWIGRWSLEPGTVNVVKENGNVVQALDDSAIDVSFDGTHTVFTYVNDGTMPLVDDYARWSDYGIQMRVIPDCGVPDGKLNTLQNISQSADFIRYYYAAPEDHDVVDLGYTETSGHAVNYFNLSKQFTALTGTYQATGLTAEWDVRYENTTNYSGANKDIENAWLLIESPSGGITPISIELLDASGNPTGTTYPLTQVGASSKWFVELGTITGFSYKDYRIVSTFNTCGTDELLVTVGNNCSRYPSIIGDELFYESDGGNFMCDIIQTSLELVNKPIALESEITSQPSSDQDFCNSIDISYNVRNIGESRAYNHQVVLTPQSGLDYANGSSTINYNGTITSIPDPTLISGKYVWDLDVVFSEIGFYGDTLDNEYTLNFQVKSTCGFISNTKFGMSAEATSGCGGTGNTTSVYSLPISLAGAPNITNIYKLSTTTDDLVACENNTTVNVTFQSMTGNSDTQEIEFVDVVVPANITYEGGYTDLSNNGSPTYLYDVVDGAYRTIRFQFNTSNPISAGETAQFSFNIGMENPSEYSCGDSIDIVANSIVHGETQTCEGQTCAIEAVTASSIESKEIIKQDVSLAIVSANSRLTTSGEEVTIDYTINNTGALDTAQDIIVSLVYDANGDNIYNTADGDVLITSNTITDAITVGETLNQSLVYTVSENQVCNLLLAITSEDNPCMCNVSELLVNSINLIEGAAGNNKEICETETLELGRIAPSTNYSYSWTASDLSIVTYLDDTNSAQPKFNYTGPALTVPTTFTYTVNVIRPSSGGCTSSDEVTITVNPAAKVPSGDAIQEFCESQGATVADLTATSSTGESIIWYDAAIGGNALSSNTILQDGERYYAEAQTASPESCVSASRLEVEVDILPELSVSTISSSCAADNNSYTLSIEVTGTAPYTVSGTGAPGTWVGNTWTSEAILAGVDYNITIKDANGCNQVSVEDVAPQCCAFELTCPTFPSETISCYSDLPTQTTYTELEFEALGNGDGIIGNHSCGVIEITATNSADTETCNQVVTRTYTITEYEDTNDNGVRDAGENTVLNTQDCIQTITIQDTTPPTFDTTPPTETIIVECTEDIPEAATVTATDNCGNAMVYVDEERTNETCIGQYTIERRWVAIDECGNKTVSDIQLVIVNNQTGPSFNEDLPADLTLECVDDIPDAAVLTAGPSECSLVLDNDIRNLANDYYLDMNKIISDYDSNEDGFGIIFSDILVTDLLESGTPQDVIDYYQGITVTLTTEAVPGAVNPRVKHNNLGFALYNGKITLTFSEPVIFQISGNPDLTPREKLTFSGDGNQLYQFPGYYGNNMFENDNIISTLTGPYIVYNSGDDKVKTSGQLFGGTGTLLIAQQEEPTASIAQLFVSVFMPQESDNSVLFEEEMIEGDCSNNYEIIRTWTATDVCGNETSHTQTITVDDTTAPTFVGELPKDIYGLCGAIPEAETLTATDNCGEALVTFSEYEESGACSNQYDLVREWVATDDCGNTSTHVQVIHLTCKINESDIHNAVNVDGSVYDNYFKIDGIDCFPDNTVKIFNRWGVEVYSETGYNNADKAFRGYSNGRATLNKNEALPTGDYYYIIQYRYSADGVSSEILEQSGFLYINNNK</sequence>
<dbReference type="Proteomes" id="UP000270856">
    <property type="component" value="Unassembled WGS sequence"/>
</dbReference>
<accession>A0A3N4NUW2</accession>
<evidence type="ECO:0000313" key="3">
    <source>
        <dbReference type="Proteomes" id="UP000270856"/>
    </source>
</evidence>
<evidence type="ECO:0000313" key="2">
    <source>
        <dbReference type="EMBL" id="RPD99954.1"/>
    </source>
</evidence>
<organism evidence="2 3">
    <name type="scientific">Aureibaculum marinum</name>
    <dbReference type="NCBI Taxonomy" id="2487930"/>
    <lineage>
        <taxon>Bacteria</taxon>
        <taxon>Pseudomonadati</taxon>
        <taxon>Bacteroidota</taxon>
        <taxon>Flavobacteriia</taxon>
        <taxon>Flavobacteriales</taxon>
        <taxon>Flavobacteriaceae</taxon>
        <taxon>Aureibaculum</taxon>
    </lineage>
</organism>